<evidence type="ECO:0000256" key="3">
    <source>
        <dbReference type="ARBA" id="ARBA00022525"/>
    </source>
</evidence>
<dbReference type="EMBL" id="JAZGSY010000052">
    <property type="protein sequence ID" value="KAL1842148.1"/>
    <property type="molecule type" value="Genomic_DNA"/>
</dbReference>
<feature type="chain" id="PRO_5046774134" evidence="6">
    <location>
        <begin position="19"/>
        <end position="405"/>
    </location>
</feature>
<dbReference type="InterPro" id="IPR036941">
    <property type="entry name" value="Rcpt_L-dom_sf"/>
</dbReference>
<feature type="signal peptide" evidence="6">
    <location>
        <begin position="1"/>
        <end position="18"/>
    </location>
</feature>
<evidence type="ECO:0000313" key="8">
    <source>
        <dbReference type="Proteomes" id="UP001583172"/>
    </source>
</evidence>
<gene>
    <name evidence="7" type="ORF">VTJ49DRAFT_5921</name>
</gene>
<organism evidence="7 8">
    <name type="scientific">Humicola insolens</name>
    <name type="common">Soft-rot fungus</name>
    <dbReference type="NCBI Taxonomy" id="85995"/>
    <lineage>
        <taxon>Eukaryota</taxon>
        <taxon>Fungi</taxon>
        <taxon>Dikarya</taxon>
        <taxon>Ascomycota</taxon>
        <taxon>Pezizomycotina</taxon>
        <taxon>Sordariomycetes</taxon>
        <taxon>Sordariomycetidae</taxon>
        <taxon>Sordariales</taxon>
        <taxon>Chaetomiaceae</taxon>
        <taxon>Mycothermus</taxon>
    </lineage>
</organism>
<keyword evidence="8" id="KW-1185">Reference proteome</keyword>
<evidence type="ECO:0000256" key="6">
    <source>
        <dbReference type="SAM" id="SignalP"/>
    </source>
</evidence>
<evidence type="ECO:0000256" key="2">
    <source>
        <dbReference type="ARBA" id="ARBA00022512"/>
    </source>
</evidence>
<proteinExistence type="predicted"/>
<dbReference type="Gene3D" id="3.80.20.20">
    <property type="entry name" value="Receptor L-domain"/>
    <property type="match status" value="2"/>
</dbReference>
<keyword evidence="3" id="KW-0964">Secreted</keyword>
<evidence type="ECO:0000313" key="7">
    <source>
        <dbReference type="EMBL" id="KAL1842148.1"/>
    </source>
</evidence>
<dbReference type="PANTHER" id="PTHR31018">
    <property type="entry name" value="SPORULATION-SPECIFIC PROTEIN-RELATED"/>
    <property type="match status" value="1"/>
</dbReference>
<reference evidence="7 8" key="1">
    <citation type="journal article" date="2024" name="Commun. Biol.">
        <title>Comparative genomic analysis of thermophilic fungi reveals convergent evolutionary adaptations and gene losses.</title>
        <authorList>
            <person name="Steindorff A.S."/>
            <person name="Aguilar-Pontes M.V."/>
            <person name="Robinson A.J."/>
            <person name="Andreopoulos B."/>
            <person name="LaButti K."/>
            <person name="Kuo A."/>
            <person name="Mondo S."/>
            <person name="Riley R."/>
            <person name="Otillar R."/>
            <person name="Haridas S."/>
            <person name="Lipzen A."/>
            <person name="Grimwood J."/>
            <person name="Schmutz J."/>
            <person name="Clum A."/>
            <person name="Reid I.D."/>
            <person name="Moisan M.C."/>
            <person name="Butler G."/>
            <person name="Nguyen T.T.M."/>
            <person name="Dewar K."/>
            <person name="Conant G."/>
            <person name="Drula E."/>
            <person name="Henrissat B."/>
            <person name="Hansel C."/>
            <person name="Singer S."/>
            <person name="Hutchinson M.I."/>
            <person name="de Vries R.P."/>
            <person name="Natvig D.O."/>
            <person name="Powell A.J."/>
            <person name="Tsang A."/>
            <person name="Grigoriev I.V."/>
        </authorList>
    </citation>
    <scope>NUCLEOTIDE SEQUENCE [LARGE SCALE GENOMIC DNA]</scope>
    <source>
        <strain evidence="7 8">CBS 620.91</strain>
    </source>
</reference>
<dbReference type="InterPro" id="IPR051648">
    <property type="entry name" value="CWI-Assembly_Regulator"/>
</dbReference>
<evidence type="ECO:0000256" key="1">
    <source>
        <dbReference type="ARBA" id="ARBA00004191"/>
    </source>
</evidence>
<evidence type="ECO:0000256" key="4">
    <source>
        <dbReference type="ARBA" id="ARBA00022729"/>
    </source>
</evidence>
<comment type="subcellular location">
    <subcellularLocation>
        <location evidence="1">Secreted</location>
        <location evidence="1">Cell wall</location>
    </subcellularLocation>
</comment>
<accession>A0ABR3VL83</accession>
<protein>
    <submittedName>
        <fullName evidence="7">Uncharacterized protein</fullName>
    </submittedName>
</protein>
<dbReference type="Proteomes" id="UP001583172">
    <property type="component" value="Unassembled WGS sequence"/>
</dbReference>
<comment type="caution">
    <text evidence="7">The sequence shown here is derived from an EMBL/GenBank/DDBJ whole genome shotgun (WGS) entry which is preliminary data.</text>
</comment>
<keyword evidence="4 6" id="KW-0732">Signal</keyword>
<dbReference type="SUPFAM" id="SSF52058">
    <property type="entry name" value="L domain-like"/>
    <property type="match status" value="2"/>
</dbReference>
<name>A0ABR3VL83_HUMIN</name>
<sequence>MLVKYLVPALAAFGSAAAQAGTCTVSGGTTTVNSQAEATKLASCRTVRGSVVLGKQTGASIDISGPQQITGDLRAEDNGDLETLSSSTLTSVGGAFVLKNVTKINAINFNRLTSVRAIEWQSLSLLSSITLGPLSSADEVTISDTVLQSLEGIDLTSVKKLNINNNRRLQQFSSKLKTLEEDLIIQANGIGLGLNVDFPNLVWAANMAVANVTKFSVPSLKVVNGSARFDSNFFESFSFPNLTHTEQGDISFVGNAALTNLTLPKLTTIGGGLLVANNTALDKINFFSKLERVGGAIKLRGNFTEVEFPALDTVEGAVDISSTADIRDSCEDLSKYAPTTQGGDGTIAGVFTCTANNANANEDIDGTTSDSGDIDGKDDENAAAGIVFNSALLGLAAVAGLAAAF</sequence>
<evidence type="ECO:0000256" key="5">
    <source>
        <dbReference type="ARBA" id="ARBA00023180"/>
    </source>
</evidence>
<keyword evidence="2" id="KW-0134">Cell wall</keyword>
<dbReference type="Pfam" id="PF12454">
    <property type="entry name" value="Ecm33"/>
    <property type="match status" value="1"/>
</dbReference>
<keyword evidence="5" id="KW-0325">Glycoprotein</keyword>
<dbReference type="PANTHER" id="PTHR31018:SF3">
    <property type="entry name" value="RECEPTOR PROTEIN-TYROSINE KINASE"/>
    <property type="match status" value="1"/>
</dbReference>